<keyword evidence="5 8" id="KW-0413">Isomerase</keyword>
<dbReference type="PROSITE" id="PS01096">
    <property type="entry name" value="PPIC_PPIASE_1"/>
    <property type="match status" value="1"/>
</dbReference>
<comment type="catalytic activity">
    <reaction evidence="1">
        <text>[protein]-peptidylproline (omega=180) = [protein]-peptidylproline (omega=0)</text>
        <dbReference type="Rhea" id="RHEA:16237"/>
        <dbReference type="Rhea" id="RHEA-COMP:10747"/>
        <dbReference type="Rhea" id="RHEA-COMP:10748"/>
        <dbReference type="ChEBI" id="CHEBI:83833"/>
        <dbReference type="ChEBI" id="CHEBI:83834"/>
        <dbReference type="EC" id="5.2.1.8"/>
    </reaction>
</comment>
<evidence type="ECO:0000256" key="1">
    <source>
        <dbReference type="ARBA" id="ARBA00000971"/>
    </source>
</evidence>
<dbReference type="Proteomes" id="UP000242915">
    <property type="component" value="Unassembled WGS sequence"/>
</dbReference>
<dbReference type="EC" id="5.2.1.8" evidence="3"/>
<evidence type="ECO:0000256" key="2">
    <source>
        <dbReference type="ARBA" id="ARBA00007656"/>
    </source>
</evidence>
<name>A0A238ZLD9_9PSED</name>
<accession>A0A238ZLD9</accession>
<dbReference type="InterPro" id="IPR046357">
    <property type="entry name" value="PPIase_dom_sf"/>
</dbReference>
<evidence type="ECO:0000313" key="9">
    <source>
        <dbReference type="Proteomes" id="UP000242915"/>
    </source>
</evidence>
<gene>
    <name evidence="8" type="ORF">SAMN05216255_0523</name>
</gene>
<dbReference type="PANTHER" id="PTHR47245">
    <property type="entry name" value="PEPTIDYLPROLYL ISOMERASE"/>
    <property type="match status" value="1"/>
</dbReference>
<evidence type="ECO:0000259" key="7">
    <source>
        <dbReference type="PROSITE" id="PS50198"/>
    </source>
</evidence>
<reference evidence="9" key="1">
    <citation type="submission" date="2017-06" db="EMBL/GenBank/DDBJ databases">
        <authorList>
            <person name="Varghese N."/>
            <person name="Submissions S."/>
        </authorList>
    </citation>
    <scope>NUCLEOTIDE SEQUENCE [LARGE SCALE GENOMIC DNA]</scope>
    <source>
        <strain evidence="9">CIP 108523</strain>
    </source>
</reference>
<evidence type="ECO:0000256" key="6">
    <source>
        <dbReference type="SAM" id="MobiDB-lite"/>
    </source>
</evidence>
<dbReference type="Gene3D" id="3.10.50.40">
    <property type="match status" value="1"/>
</dbReference>
<feature type="domain" description="PpiC" evidence="7">
    <location>
        <begin position="142"/>
        <end position="243"/>
    </location>
</feature>
<organism evidence="8 9">
    <name type="scientific">Pseudomonas segetis</name>
    <dbReference type="NCBI Taxonomy" id="298908"/>
    <lineage>
        <taxon>Bacteria</taxon>
        <taxon>Pseudomonadati</taxon>
        <taxon>Pseudomonadota</taxon>
        <taxon>Gammaproteobacteria</taxon>
        <taxon>Pseudomonadales</taxon>
        <taxon>Pseudomonadaceae</taxon>
        <taxon>Pseudomonas</taxon>
    </lineage>
</organism>
<keyword evidence="4 5" id="KW-0697">Rotamase</keyword>
<dbReference type="GO" id="GO:0003755">
    <property type="term" value="F:peptidyl-prolyl cis-trans isomerase activity"/>
    <property type="evidence" value="ECO:0007669"/>
    <property type="project" value="UniProtKB-KW"/>
</dbReference>
<comment type="similarity">
    <text evidence="2">Belongs to the PpiC/parvulin rotamase family.</text>
</comment>
<dbReference type="RefSeq" id="WP_089358701.1">
    <property type="nucleotide sequence ID" value="NZ_FZOG01000001.1"/>
</dbReference>
<dbReference type="InterPro" id="IPR023058">
    <property type="entry name" value="PPIase_PpiC_CS"/>
</dbReference>
<protein>
    <recommendedName>
        <fullName evidence="3">peptidylprolyl isomerase</fullName>
        <ecNumber evidence="3">5.2.1.8</ecNumber>
    </recommendedName>
</protein>
<dbReference type="AlphaFoldDB" id="A0A238ZLD9"/>
<feature type="compositionally biased region" description="Basic and acidic residues" evidence="6">
    <location>
        <begin position="15"/>
        <end position="24"/>
    </location>
</feature>
<feature type="region of interest" description="Disordered" evidence="6">
    <location>
        <begin position="1"/>
        <end position="24"/>
    </location>
</feature>
<keyword evidence="9" id="KW-1185">Reference proteome</keyword>
<evidence type="ECO:0000256" key="5">
    <source>
        <dbReference type="PROSITE-ProRule" id="PRU00278"/>
    </source>
</evidence>
<dbReference type="EMBL" id="FZOG01000001">
    <property type="protein sequence ID" value="SNR84266.1"/>
    <property type="molecule type" value="Genomic_DNA"/>
</dbReference>
<evidence type="ECO:0000256" key="4">
    <source>
        <dbReference type="ARBA" id="ARBA00023110"/>
    </source>
</evidence>
<dbReference type="PROSITE" id="PS50198">
    <property type="entry name" value="PPIC_PPIASE_2"/>
    <property type="match status" value="1"/>
</dbReference>
<evidence type="ECO:0000256" key="3">
    <source>
        <dbReference type="ARBA" id="ARBA00013194"/>
    </source>
</evidence>
<dbReference type="Pfam" id="PF00639">
    <property type="entry name" value="Rotamase"/>
    <property type="match status" value="1"/>
</dbReference>
<dbReference type="SUPFAM" id="SSF54534">
    <property type="entry name" value="FKBP-like"/>
    <property type="match status" value="1"/>
</dbReference>
<sequence>MNSEHNPAHGGCSCDSHHPARQDDGAIRDEPLELIASSEQQWPRIKVNGVAIAQEKIAQEMQYHSAATPDEAIFLASQALVIRELLLQRVKALDLTVKPQGGETEEEAQISALIEREVDLPRADEQACQQYFENNRKRYSSAPLLAVRHILLAAEGDDAMARSVAREQAQGLIERLQADPQCFAELAMAHSDCPSKQQGGALGQISKGQTVPEFERQLFRSQPGLVTQPVESRYGYHVVWVDQRIEGQLLPYTAVAGSIRAELDQRVWQVALVQYVKGLVGQADIQGIVLEGADSPLVQ</sequence>
<evidence type="ECO:0000313" key="8">
    <source>
        <dbReference type="EMBL" id="SNR84266.1"/>
    </source>
</evidence>
<dbReference type="InterPro" id="IPR000297">
    <property type="entry name" value="PPIase_PpiC"/>
</dbReference>
<dbReference type="PANTHER" id="PTHR47245:SF2">
    <property type="entry name" value="PEPTIDYL-PROLYL CIS-TRANS ISOMERASE HP_0175-RELATED"/>
    <property type="match status" value="1"/>
</dbReference>
<proteinExistence type="inferred from homology"/>
<dbReference type="InterPro" id="IPR050245">
    <property type="entry name" value="PrsA_foldase"/>
</dbReference>